<dbReference type="AlphaFoldDB" id="Q2QTD0"/>
<feature type="coiled-coil region" evidence="1">
    <location>
        <begin position="146"/>
        <end position="180"/>
    </location>
</feature>
<feature type="region of interest" description="Disordered" evidence="2">
    <location>
        <begin position="206"/>
        <end position="283"/>
    </location>
</feature>
<evidence type="ECO:0000313" key="3">
    <source>
        <dbReference type="EMBL" id="ABA97808.1"/>
    </source>
</evidence>
<gene>
    <name evidence="3" type="ordered locus">LOC_Os12g20070</name>
</gene>
<dbReference type="EMBL" id="DP000011">
    <property type="protein sequence ID" value="ABA97808.1"/>
    <property type="molecule type" value="Genomic_DNA"/>
</dbReference>
<proteinExistence type="predicted"/>
<sequence length="375" mass="43321">MAERHERFETTIPIHNNDCADQLIKLMLKLKIAEVPEFYSHPYQKGDRWEYDMTIKINPPRGETDMYYFRTRHRRDTIRAALYDASREAFLRLNHIYQDKLQHSRYCYHPMREPGEDYCTIQNIDYNEQPMKACMSLWMEAADDMYEQALEHMDMQRQRLEEAERKEADIRYKYRVLQNLYDEKEKQNSILHICVAGASFCLHQVPGLDSDDDDEDDGGHLSPVHGDEPQGPNPQDMGEGVLQGLPPSPSPLYPIHSDDEAEAEATPSAMDISEASQEPETTRGTRMFHINDLNVPPVWVETQEEEDPEERIFETQEHITVHPKTCEDHDDGIPYSCPTTNTMDIATTYNAGFSQFAPTSLFPNPAEGTGGWLDD</sequence>
<protein>
    <submittedName>
        <fullName evidence="3">Uncharacterized protein</fullName>
    </submittedName>
</protein>
<organism evidence="3">
    <name type="scientific">Oryza sativa subsp. japonica</name>
    <name type="common">Rice</name>
    <dbReference type="NCBI Taxonomy" id="39947"/>
    <lineage>
        <taxon>Eukaryota</taxon>
        <taxon>Viridiplantae</taxon>
        <taxon>Streptophyta</taxon>
        <taxon>Embryophyta</taxon>
        <taxon>Tracheophyta</taxon>
        <taxon>Spermatophyta</taxon>
        <taxon>Magnoliopsida</taxon>
        <taxon>Liliopsida</taxon>
        <taxon>Poales</taxon>
        <taxon>Poaceae</taxon>
        <taxon>BOP clade</taxon>
        <taxon>Oryzoideae</taxon>
        <taxon>Oryzeae</taxon>
        <taxon>Oryzinae</taxon>
        <taxon>Oryza</taxon>
        <taxon>Oryza sativa</taxon>
    </lineage>
</organism>
<reference evidence="3" key="2">
    <citation type="submission" date="2005-04" db="EMBL/GenBank/DDBJ databases">
        <authorList>
            <person name="Buell C.R."/>
            <person name="Wing R.A."/>
            <person name="McCombie W.A."/>
            <person name="Ouyang S."/>
        </authorList>
    </citation>
    <scope>NUCLEOTIDE SEQUENCE</scope>
</reference>
<reference evidence="3" key="1">
    <citation type="journal article" date="2005" name="BMC Biol.">
        <title>The sequence of rice chromosomes 11 and 12, rich in disease resistance genes and recent gene duplications.</title>
        <authorList>
            <consortium name="The rice chromosomes 11 and 12 sequencing consortia"/>
        </authorList>
    </citation>
    <scope>NUCLEOTIDE SEQUENCE [LARGE SCALE GENOMIC DNA]</scope>
</reference>
<evidence type="ECO:0000256" key="1">
    <source>
        <dbReference type="SAM" id="Coils"/>
    </source>
</evidence>
<name>Q2QTD0_ORYSJ</name>
<accession>Q2QTD0</accession>
<reference evidence="3" key="3">
    <citation type="submission" date="2006-01" db="EMBL/GenBank/DDBJ databases">
        <authorList>
            <person name="Buell R."/>
        </authorList>
    </citation>
    <scope>NUCLEOTIDE SEQUENCE</scope>
</reference>
<keyword evidence="1" id="KW-0175">Coiled coil</keyword>
<feature type="compositionally biased region" description="Polar residues" evidence="2">
    <location>
        <begin position="274"/>
        <end position="283"/>
    </location>
</feature>
<evidence type="ECO:0000256" key="2">
    <source>
        <dbReference type="SAM" id="MobiDB-lite"/>
    </source>
</evidence>